<evidence type="ECO:0008006" key="6">
    <source>
        <dbReference type="Google" id="ProtNLM"/>
    </source>
</evidence>
<dbReference type="GO" id="GO:0016020">
    <property type="term" value="C:membrane"/>
    <property type="evidence" value="ECO:0007669"/>
    <property type="project" value="TreeGrafter"/>
</dbReference>
<dbReference type="InterPro" id="IPR002656">
    <property type="entry name" value="Acyl_transf_3_dom"/>
</dbReference>
<evidence type="ECO:0000259" key="2">
    <source>
        <dbReference type="Pfam" id="PF01757"/>
    </source>
</evidence>
<keyword evidence="1" id="KW-1133">Transmembrane helix</keyword>
<proteinExistence type="predicted"/>
<dbReference type="GO" id="GO:0016747">
    <property type="term" value="F:acyltransferase activity, transferring groups other than amino-acyl groups"/>
    <property type="evidence" value="ECO:0007669"/>
    <property type="project" value="InterPro"/>
</dbReference>
<feature type="transmembrane region" description="Helical" evidence="1">
    <location>
        <begin position="12"/>
        <end position="28"/>
    </location>
</feature>
<dbReference type="GO" id="GO:0009103">
    <property type="term" value="P:lipopolysaccharide biosynthetic process"/>
    <property type="evidence" value="ECO:0007669"/>
    <property type="project" value="TreeGrafter"/>
</dbReference>
<dbReference type="EMBL" id="CP013928">
    <property type="protein sequence ID" value="AMJ79309.1"/>
    <property type="molecule type" value="Genomic_DNA"/>
</dbReference>
<dbReference type="PANTHER" id="PTHR23028">
    <property type="entry name" value="ACETYLTRANSFERASE"/>
    <property type="match status" value="1"/>
</dbReference>
<dbReference type="InterPro" id="IPR043968">
    <property type="entry name" value="SGNH"/>
</dbReference>
<sequence>MSKTTYHPHIDALRAFAVLAVIIFHVNHNYLEGGFVGVDIFFVISGYLITAQILKAVSEDRFSFQDFYSRRIKRILPAALSVIGCTVFITQLLYLPDDAVDVASSAIWSSLSLPNVYFWKFDDTSYFASSSYTVPLLHYWSLGVEEQFYFVWPLVIVLFYKRLSASAFMSMLVLTILLSAGIAEWLIASRHSFVYYMLPARAGELLVGGGLAALLHYGCIEKPKRAIWVFPVSCIALLVSVLLINKEHTFPGFLYLLPTLAAAGYIWGGFNNNSRLAKLLSNRVMLWIGKVSFSAYLVHWPLLAFFRYGYGELSLPMQLVLFFLIFVLAHLNWRFVEEKFRHKNLPFRQLLMRQAVAPIFFVSLISASVIYSDGFGVRYFSAQYKSQFSEKQNNAKAPNSYKHVCQYWRIEQGHLTDDNCVLGKGNTPKVLLWGDSNAAQYIGILESIANKQRWSFRNISHAACPPIFSGVEKFVTGKRLSDCLSSIELVRSTLEQYDTIIISSAFHSYIEKNDDYFNHFFEALATLGRTHKVVVFGNVPVFEHFDRNCRAKAINYPLLNCDYVADTKKIDIINKMLRDFAERNPQLFFVSINEWLCQEKCSPYIDGKVMYFDRSHLNVIQTQSYSGTLMADELEKVLQY</sequence>
<gene>
    <name evidence="4" type="ORF">AV942_13915</name>
</gene>
<evidence type="ECO:0000313" key="4">
    <source>
        <dbReference type="EMBL" id="AMJ79309.1"/>
    </source>
</evidence>
<organism evidence="4 5">
    <name type="scientific">Alteromonas mediterranea</name>
    <dbReference type="NCBI Taxonomy" id="314275"/>
    <lineage>
        <taxon>Bacteria</taxon>
        <taxon>Pseudomonadati</taxon>
        <taxon>Pseudomonadota</taxon>
        <taxon>Gammaproteobacteria</taxon>
        <taxon>Alteromonadales</taxon>
        <taxon>Alteromonadaceae</taxon>
        <taxon>Alteromonas/Salinimonas group</taxon>
        <taxon>Alteromonas</taxon>
    </lineage>
</organism>
<feature type="transmembrane region" description="Helical" evidence="1">
    <location>
        <begin position="193"/>
        <end position="214"/>
    </location>
</feature>
<dbReference type="Proteomes" id="UP000061468">
    <property type="component" value="Chromosome"/>
</dbReference>
<keyword evidence="1" id="KW-0472">Membrane</keyword>
<feature type="transmembrane region" description="Helical" evidence="1">
    <location>
        <begin position="250"/>
        <end position="270"/>
    </location>
</feature>
<dbReference type="InterPro" id="IPR050879">
    <property type="entry name" value="Acyltransferase_3"/>
</dbReference>
<dbReference type="SUPFAM" id="SSF52266">
    <property type="entry name" value="SGNH hydrolase"/>
    <property type="match status" value="1"/>
</dbReference>
<feature type="transmembrane region" description="Helical" evidence="1">
    <location>
        <begin position="75"/>
        <end position="95"/>
    </location>
</feature>
<dbReference type="PANTHER" id="PTHR23028:SF53">
    <property type="entry name" value="ACYL_TRANSF_3 DOMAIN-CONTAINING PROTEIN"/>
    <property type="match status" value="1"/>
</dbReference>
<feature type="domain" description="SGNH" evidence="3">
    <location>
        <begin position="414"/>
        <end position="618"/>
    </location>
</feature>
<feature type="transmembrane region" description="Helical" evidence="1">
    <location>
        <begin position="139"/>
        <end position="160"/>
    </location>
</feature>
<feature type="transmembrane region" description="Helical" evidence="1">
    <location>
        <begin position="34"/>
        <end position="54"/>
    </location>
</feature>
<dbReference type="Pfam" id="PF19040">
    <property type="entry name" value="SGNH"/>
    <property type="match status" value="1"/>
</dbReference>
<keyword evidence="1" id="KW-0812">Transmembrane</keyword>
<feature type="transmembrane region" description="Helical" evidence="1">
    <location>
        <begin position="291"/>
        <end position="309"/>
    </location>
</feature>
<evidence type="ECO:0000256" key="1">
    <source>
        <dbReference type="SAM" id="Phobius"/>
    </source>
</evidence>
<feature type="transmembrane region" description="Helical" evidence="1">
    <location>
        <begin position="226"/>
        <end position="244"/>
    </location>
</feature>
<evidence type="ECO:0000313" key="5">
    <source>
        <dbReference type="Proteomes" id="UP000061468"/>
    </source>
</evidence>
<protein>
    <recommendedName>
        <fullName evidence="6">Acyltransferase</fullName>
    </recommendedName>
</protein>
<feature type="transmembrane region" description="Helical" evidence="1">
    <location>
        <begin position="167"/>
        <end position="187"/>
    </location>
</feature>
<reference evidence="4 5" key="1">
    <citation type="submission" date="2015-12" db="EMBL/GenBank/DDBJ databases">
        <title>Intraspecies pangenome expansion in the marine bacterium Alteromonas.</title>
        <authorList>
            <person name="Lopez-Perez M."/>
            <person name="Rodriguez-Valera F."/>
        </authorList>
    </citation>
    <scope>NUCLEOTIDE SEQUENCE [LARGE SCALE GENOMIC DNA]</scope>
    <source>
        <strain evidence="4 5">UM8</strain>
    </source>
</reference>
<accession>A0AAC8XL81</accession>
<dbReference type="Pfam" id="PF01757">
    <property type="entry name" value="Acyl_transf_3"/>
    <property type="match status" value="1"/>
</dbReference>
<dbReference type="AlphaFoldDB" id="A0AAC8XL81"/>
<name>A0AAC8XL81_9ALTE</name>
<feature type="domain" description="Acyltransferase 3" evidence="2">
    <location>
        <begin position="10"/>
        <end position="328"/>
    </location>
</feature>
<feature type="transmembrane region" description="Helical" evidence="1">
    <location>
        <begin position="354"/>
        <end position="371"/>
    </location>
</feature>
<evidence type="ECO:0000259" key="3">
    <source>
        <dbReference type="Pfam" id="PF19040"/>
    </source>
</evidence>
<feature type="transmembrane region" description="Helical" evidence="1">
    <location>
        <begin position="315"/>
        <end position="333"/>
    </location>
</feature>
<dbReference type="RefSeq" id="WP_020744930.1">
    <property type="nucleotide sequence ID" value="NZ_CP013928.1"/>
</dbReference>